<evidence type="ECO:0000256" key="11">
    <source>
        <dbReference type="ARBA" id="ARBA00022982"/>
    </source>
</evidence>
<sequence length="378" mass="43182">MYKPLRKTHPLIKISNNALVDLPTPSNISSWWNFGSLLGLCLGIQIMTGLFLAMHYSAHIDLAFSSVAHICRDVNYGWLLRTLHANGASMFFICIYLHIGRGMYYGSYKFYFTWMTGVVILFLVMATAFMGYVLPWGQMSFWGATVITNLLSAIPYLGIELVQWVWGGFAVDNATLNRFFTFHFVLPFIVAAAVMIHLLFLHQTGSNNPLGLNSNIDKIPFHPYFTFKDTLGFIILFMLLSILSLKEPYILGDPDNFIPANPLVTPVHIQPEWYFLFAYAILRSIPNKLGGVIALVMSIAILFFMPLTITNSRGLQYYPINQFMFWSMVVIVILLTWIGARPVEDPYILTGQVLTILYFLYYILNPLIIKSWDEILYQ</sequence>
<dbReference type="AlphaFoldDB" id="A0A8F4SP15"/>
<evidence type="ECO:0000256" key="8">
    <source>
        <dbReference type="ARBA" id="ARBA00022692"/>
    </source>
</evidence>
<dbReference type="PIRSF" id="PIRSF038885">
    <property type="entry name" value="COB"/>
    <property type="match status" value="1"/>
</dbReference>
<comment type="cofactor">
    <cofactor evidence="18">
        <name>heme b</name>
        <dbReference type="ChEBI" id="CHEBI:60344"/>
    </cofactor>
    <text evidence="18">Binds 2 heme groups non-covalently.</text>
</comment>
<dbReference type="InterPro" id="IPR030689">
    <property type="entry name" value="Cytochrome_b"/>
</dbReference>
<evidence type="ECO:0000256" key="14">
    <source>
        <dbReference type="ARBA" id="ARBA00023075"/>
    </source>
</evidence>
<feature type="transmembrane region" description="Helical" evidence="18">
    <location>
        <begin position="141"/>
        <end position="159"/>
    </location>
</feature>
<evidence type="ECO:0000259" key="19">
    <source>
        <dbReference type="PROSITE" id="PS51002"/>
    </source>
</evidence>
<keyword evidence="12 18" id="KW-1133">Transmembrane helix</keyword>
<gene>
    <name evidence="21" type="primary">CYTB</name>
</gene>
<dbReference type="GO" id="GO:0016491">
    <property type="term" value="F:oxidoreductase activity"/>
    <property type="evidence" value="ECO:0007669"/>
    <property type="project" value="UniProtKB-UniRule"/>
</dbReference>
<feature type="domain" description="Cytochrome b/b6 C-terminal region profile" evidence="20">
    <location>
        <begin position="211"/>
        <end position="378"/>
    </location>
</feature>
<dbReference type="InterPro" id="IPR005797">
    <property type="entry name" value="Cyt_b/b6_N"/>
</dbReference>
<evidence type="ECO:0000259" key="20">
    <source>
        <dbReference type="PROSITE" id="PS51003"/>
    </source>
</evidence>
<reference evidence="21" key="1">
    <citation type="submission" date="2020-12" db="EMBL/GenBank/DDBJ databases">
        <authorList>
            <person name="Xiaodong X."/>
        </authorList>
    </citation>
    <scope>NUCLEOTIDE SEQUENCE</scope>
</reference>
<evidence type="ECO:0000313" key="21">
    <source>
        <dbReference type="EMBL" id="QXF68502.1"/>
    </source>
</evidence>
<reference evidence="21" key="2">
    <citation type="journal article" date="2021" name="Int. J. Biol. Macromol.">
        <title>Novel tRNA gene rearrangements in the mitochondrial genomes of praying mantises (Mantodea: Mantidae): Translocation, duplication and pseudogenization.</title>
        <authorList>
            <person name="Xu X.-D."/>
            <person name="Guan J.-Y."/>
            <person name="Zhang Z.-Y."/>
            <person name="Cao Y.-R."/>
            <person name="Storey K.B."/>
            <person name="Yu D.-N."/>
            <person name="Zhang J.-Y."/>
        </authorList>
    </citation>
    <scope>NUCLEOTIDE SEQUENCE</scope>
</reference>
<comment type="subunit">
    <text evidence="3">The main subunits of complex b-c1 are: cytochrome b, cytochrome c1 and the Rieske protein.</text>
</comment>
<feature type="transmembrane region" description="Helical" evidence="18">
    <location>
        <begin position="289"/>
        <end position="311"/>
    </location>
</feature>
<keyword evidence="6 18" id="KW-0349">Heme</keyword>
<dbReference type="CDD" id="cd00290">
    <property type="entry name" value="cytochrome_b_C"/>
    <property type="match status" value="1"/>
</dbReference>
<keyword evidence="9 18" id="KW-0479">Metal-binding</keyword>
<evidence type="ECO:0000256" key="9">
    <source>
        <dbReference type="ARBA" id="ARBA00022723"/>
    </source>
</evidence>
<proteinExistence type="inferred from homology"/>
<dbReference type="GO" id="GO:0005743">
    <property type="term" value="C:mitochondrial inner membrane"/>
    <property type="evidence" value="ECO:0007669"/>
    <property type="project" value="UniProtKB-SubCell"/>
</dbReference>
<evidence type="ECO:0000256" key="5">
    <source>
        <dbReference type="ARBA" id="ARBA00022448"/>
    </source>
</evidence>
<dbReference type="Pfam" id="PF00033">
    <property type="entry name" value="Cytochrome_B"/>
    <property type="match status" value="1"/>
</dbReference>
<comment type="subcellular location">
    <subcellularLocation>
        <location evidence="2">Mitochondrion inner membrane</location>
        <topology evidence="2">Multi-pass membrane protein</topology>
    </subcellularLocation>
</comment>
<feature type="transmembrane region" description="Helical" evidence="18">
    <location>
        <begin position="111"/>
        <end position="134"/>
    </location>
</feature>
<feature type="transmembrane region" description="Helical" evidence="18">
    <location>
        <begin position="347"/>
        <end position="364"/>
    </location>
</feature>
<evidence type="ECO:0000256" key="13">
    <source>
        <dbReference type="ARBA" id="ARBA00023004"/>
    </source>
</evidence>
<keyword evidence="10" id="KW-0999">Mitochondrion inner membrane</keyword>
<feature type="transmembrane region" description="Helical" evidence="18">
    <location>
        <begin position="31"/>
        <end position="57"/>
    </location>
</feature>
<keyword evidence="11 18" id="KW-0249">Electron transport</keyword>
<evidence type="ECO:0000256" key="15">
    <source>
        <dbReference type="ARBA" id="ARBA00023128"/>
    </source>
</evidence>
<geneLocation type="mitochondrion" evidence="21"/>
<evidence type="ECO:0000256" key="4">
    <source>
        <dbReference type="ARBA" id="ARBA00013531"/>
    </source>
</evidence>
<evidence type="ECO:0000256" key="7">
    <source>
        <dbReference type="ARBA" id="ARBA00022660"/>
    </source>
</evidence>
<keyword evidence="8 18" id="KW-0812">Transmembrane</keyword>
<dbReference type="PANTHER" id="PTHR19271:SF16">
    <property type="entry name" value="CYTOCHROME B"/>
    <property type="match status" value="1"/>
</dbReference>
<keyword evidence="7 18" id="KW-0679">Respiratory chain</keyword>
<feature type="transmembrane region" description="Helical" evidence="18">
    <location>
        <begin position="221"/>
        <end position="243"/>
    </location>
</feature>
<keyword evidence="15 18" id="KW-0496">Mitochondrion</keyword>
<evidence type="ECO:0000256" key="16">
    <source>
        <dbReference type="ARBA" id="ARBA00023136"/>
    </source>
</evidence>
<evidence type="ECO:0000256" key="10">
    <source>
        <dbReference type="ARBA" id="ARBA00022792"/>
    </source>
</evidence>
<dbReference type="EMBL" id="MW357300">
    <property type="protein sequence ID" value="QXF68502.1"/>
    <property type="molecule type" value="Genomic_DNA"/>
</dbReference>
<evidence type="ECO:0000256" key="6">
    <source>
        <dbReference type="ARBA" id="ARBA00022617"/>
    </source>
</evidence>
<protein>
    <recommendedName>
        <fullName evidence="4 18">Cytochrome b</fullName>
    </recommendedName>
</protein>
<feature type="domain" description="Cytochrome b/b6 N-terminal region profile" evidence="19">
    <location>
        <begin position="1"/>
        <end position="210"/>
    </location>
</feature>
<dbReference type="GO" id="GO:0006122">
    <property type="term" value="P:mitochondrial electron transport, ubiquinol to cytochrome c"/>
    <property type="evidence" value="ECO:0007669"/>
    <property type="project" value="TreeGrafter"/>
</dbReference>
<feature type="transmembrane region" description="Helical" evidence="18">
    <location>
        <begin position="78"/>
        <end position="99"/>
    </location>
</feature>
<dbReference type="GO" id="GO:0008121">
    <property type="term" value="F:quinol-cytochrome-c reductase activity"/>
    <property type="evidence" value="ECO:0007669"/>
    <property type="project" value="TreeGrafter"/>
</dbReference>
<keyword evidence="14" id="KW-0830">Ubiquinone</keyword>
<keyword evidence="5 18" id="KW-0813">Transport</keyword>
<evidence type="ECO:0000256" key="17">
    <source>
        <dbReference type="ARBA" id="ARBA00061233"/>
    </source>
</evidence>
<name>A0A8F4SP15_9NEOP</name>
<feature type="transmembrane region" description="Helical" evidence="18">
    <location>
        <begin position="323"/>
        <end position="340"/>
    </location>
</feature>
<comment type="function">
    <text evidence="1 18">Component of the ubiquinol-cytochrome c reductase complex (complex III or cytochrome b-c1 complex) that is part of the mitochondrial respiratory chain. The b-c1 complex mediates electron transfer from ubiquinol to cytochrome c. Contributes to the generation of a proton gradient across the mitochondrial membrane that is then used for ATP synthesis.</text>
</comment>
<dbReference type="InterPro" id="IPR005798">
    <property type="entry name" value="Cyt_b/b6_C"/>
</dbReference>
<keyword evidence="13 18" id="KW-0408">Iron</keyword>
<dbReference type="PROSITE" id="PS51002">
    <property type="entry name" value="CYTB_NTER"/>
    <property type="match status" value="1"/>
</dbReference>
<dbReference type="GO" id="GO:0046872">
    <property type="term" value="F:metal ion binding"/>
    <property type="evidence" value="ECO:0007669"/>
    <property type="project" value="UniProtKB-UniRule"/>
</dbReference>
<keyword evidence="16 18" id="KW-0472">Membrane</keyword>
<dbReference type="InterPro" id="IPR048259">
    <property type="entry name" value="Cytochrome_b_N_euk/bac"/>
</dbReference>
<organism evidence="21">
    <name type="scientific">Mesopteryx alata</name>
    <dbReference type="NCBI Taxonomy" id="2033280"/>
    <lineage>
        <taxon>Eukaryota</taxon>
        <taxon>Metazoa</taxon>
        <taxon>Ecdysozoa</taxon>
        <taxon>Arthropoda</taxon>
        <taxon>Hexapoda</taxon>
        <taxon>Insecta</taxon>
        <taxon>Pterygota</taxon>
        <taxon>Neoptera</taxon>
        <taxon>Polyneoptera</taxon>
        <taxon>Dictyoptera</taxon>
        <taxon>Mantodea</taxon>
        <taxon>Eumantodea</taxon>
        <taxon>Mantoidea</taxon>
        <taxon>Mantidae</taxon>
        <taxon>Tenoderinae</taxon>
        <taxon>Tenoderini</taxon>
        <taxon>Mesopteryx</taxon>
    </lineage>
</organism>
<evidence type="ECO:0000256" key="12">
    <source>
        <dbReference type="ARBA" id="ARBA00022989"/>
    </source>
</evidence>
<dbReference type="Pfam" id="PF00032">
    <property type="entry name" value="Cytochrom_B_C"/>
    <property type="match status" value="1"/>
</dbReference>
<evidence type="ECO:0000256" key="1">
    <source>
        <dbReference type="ARBA" id="ARBA00002566"/>
    </source>
</evidence>
<comment type="similarity">
    <text evidence="17 18">Belongs to the cytochrome b family.</text>
</comment>
<dbReference type="PROSITE" id="PS51003">
    <property type="entry name" value="CYTB_CTER"/>
    <property type="match status" value="1"/>
</dbReference>
<dbReference type="FunFam" id="1.20.810.10:FF:000002">
    <property type="entry name" value="Cytochrome b"/>
    <property type="match status" value="1"/>
</dbReference>
<accession>A0A8F4SP15</accession>
<dbReference type="InterPro" id="IPR048260">
    <property type="entry name" value="Cytochrome_b_C_euk/bac"/>
</dbReference>
<feature type="transmembrane region" description="Helical" evidence="18">
    <location>
        <begin position="179"/>
        <end position="200"/>
    </location>
</feature>
<dbReference type="PANTHER" id="PTHR19271">
    <property type="entry name" value="CYTOCHROME B"/>
    <property type="match status" value="1"/>
</dbReference>
<evidence type="ECO:0000256" key="2">
    <source>
        <dbReference type="ARBA" id="ARBA00004448"/>
    </source>
</evidence>
<evidence type="ECO:0000256" key="18">
    <source>
        <dbReference type="RuleBase" id="RU362117"/>
    </source>
</evidence>
<dbReference type="CDD" id="cd00284">
    <property type="entry name" value="Cytochrome_b_N"/>
    <property type="match status" value="1"/>
</dbReference>
<evidence type="ECO:0000256" key="3">
    <source>
        <dbReference type="ARBA" id="ARBA00011649"/>
    </source>
</evidence>